<evidence type="ECO:0000259" key="9">
    <source>
        <dbReference type="PROSITE" id="PS50262"/>
    </source>
</evidence>
<dbReference type="CDD" id="cd00637">
    <property type="entry name" value="7tm_classA_rhodopsin-like"/>
    <property type="match status" value="1"/>
</dbReference>
<dbReference type="SUPFAM" id="SSF81321">
    <property type="entry name" value="Family A G protein-coupled receptor-like"/>
    <property type="match status" value="1"/>
</dbReference>
<evidence type="ECO:0000256" key="2">
    <source>
        <dbReference type="ARBA" id="ARBA00022692"/>
    </source>
</evidence>
<keyword evidence="11" id="KW-1185">Reference proteome</keyword>
<feature type="transmembrane region" description="Helical" evidence="8">
    <location>
        <begin position="20"/>
        <end position="46"/>
    </location>
</feature>
<name>A0ABN8NLX4_9CNID</name>
<dbReference type="InterPro" id="IPR000276">
    <property type="entry name" value="GPCR_Rhodpsn"/>
</dbReference>
<dbReference type="EMBL" id="CALNXK010000025">
    <property type="protein sequence ID" value="CAH3113039.1"/>
    <property type="molecule type" value="Genomic_DNA"/>
</dbReference>
<keyword evidence="3 8" id="KW-1133">Transmembrane helix</keyword>
<evidence type="ECO:0000256" key="4">
    <source>
        <dbReference type="ARBA" id="ARBA00023040"/>
    </source>
</evidence>
<comment type="subcellular location">
    <subcellularLocation>
        <location evidence="1">Membrane</location>
        <topology evidence="1">Multi-pass membrane protein</topology>
    </subcellularLocation>
</comment>
<sequence length="345" mass="39050">MNNSSSYGFEHLSECSSLDSTILTSTISIVSIVAFFGNTLVILTFLRSPTLKTSTNYFIVNMAISDLLSSSTNWPLYATEGVQYSKPAIDGSTAVFVCKLGLYFRAVSQAVSVQSLLLIVVDRYIAIVLPFKSILVTARLRTALQLFTWVFALSIASPYASSSQIIQENHQTFCRSFASWGKKEQFIFYVGGFAIFYCAPLISTIILYSRIMKCLRQTRPVEAEEEERIRMRNMQQNKTVMKVFVWIVSAFFICWTPLCVEIVLQKLFPSSRFTQDSCLIFVSLFFYIFPSLSTIVNPIILFAYSSRFSTALRNLFACLTCGPCLCCRDRRNVPNEQQLARIQAM</sequence>
<dbReference type="PANTHER" id="PTHR24243">
    <property type="entry name" value="G-PROTEIN COUPLED RECEPTOR"/>
    <property type="match status" value="1"/>
</dbReference>
<feature type="transmembrane region" description="Helical" evidence="8">
    <location>
        <begin position="240"/>
        <end position="264"/>
    </location>
</feature>
<dbReference type="PRINTS" id="PR00237">
    <property type="entry name" value="GPCRRHODOPSN"/>
</dbReference>
<feature type="transmembrane region" description="Helical" evidence="8">
    <location>
        <begin position="143"/>
        <end position="166"/>
    </location>
</feature>
<feature type="transmembrane region" description="Helical" evidence="8">
    <location>
        <begin position="284"/>
        <end position="304"/>
    </location>
</feature>
<dbReference type="Gene3D" id="1.20.1070.10">
    <property type="entry name" value="Rhodopsin 7-helix transmembrane proteins"/>
    <property type="match status" value="1"/>
</dbReference>
<keyword evidence="2 8" id="KW-0812">Transmembrane</keyword>
<dbReference type="SMART" id="SM01381">
    <property type="entry name" value="7TM_GPCR_Srsx"/>
    <property type="match status" value="1"/>
</dbReference>
<keyword evidence="6" id="KW-0675">Receptor</keyword>
<dbReference type="InterPro" id="IPR017452">
    <property type="entry name" value="GPCR_Rhodpsn_7TM"/>
</dbReference>
<dbReference type="PANTHER" id="PTHR24243:SF208">
    <property type="entry name" value="PYROKININ-1 RECEPTOR"/>
    <property type="match status" value="1"/>
</dbReference>
<reference evidence="10 11" key="1">
    <citation type="submission" date="2022-05" db="EMBL/GenBank/DDBJ databases">
        <authorList>
            <consortium name="Genoscope - CEA"/>
            <person name="William W."/>
        </authorList>
    </citation>
    <scope>NUCLEOTIDE SEQUENCE [LARGE SCALE GENOMIC DNA]</scope>
</reference>
<evidence type="ECO:0000256" key="5">
    <source>
        <dbReference type="ARBA" id="ARBA00023136"/>
    </source>
</evidence>
<feature type="transmembrane region" description="Helical" evidence="8">
    <location>
        <begin position="186"/>
        <end position="209"/>
    </location>
</feature>
<dbReference type="Proteomes" id="UP001159405">
    <property type="component" value="Unassembled WGS sequence"/>
</dbReference>
<evidence type="ECO:0000256" key="1">
    <source>
        <dbReference type="ARBA" id="ARBA00004141"/>
    </source>
</evidence>
<organism evidence="10 11">
    <name type="scientific">Porites lobata</name>
    <dbReference type="NCBI Taxonomy" id="104759"/>
    <lineage>
        <taxon>Eukaryota</taxon>
        <taxon>Metazoa</taxon>
        <taxon>Cnidaria</taxon>
        <taxon>Anthozoa</taxon>
        <taxon>Hexacorallia</taxon>
        <taxon>Scleractinia</taxon>
        <taxon>Fungiina</taxon>
        <taxon>Poritidae</taxon>
        <taxon>Porites</taxon>
    </lineage>
</organism>
<keyword evidence="5 8" id="KW-0472">Membrane</keyword>
<evidence type="ECO:0000256" key="7">
    <source>
        <dbReference type="ARBA" id="ARBA00023224"/>
    </source>
</evidence>
<keyword evidence="4" id="KW-0297">G-protein coupled receptor</keyword>
<evidence type="ECO:0000313" key="11">
    <source>
        <dbReference type="Proteomes" id="UP001159405"/>
    </source>
</evidence>
<evidence type="ECO:0000313" key="10">
    <source>
        <dbReference type="EMBL" id="CAH3113039.1"/>
    </source>
</evidence>
<evidence type="ECO:0000256" key="3">
    <source>
        <dbReference type="ARBA" id="ARBA00022989"/>
    </source>
</evidence>
<accession>A0ABN8NLX4</accession>
<evidence type="ECO:0000256" key="8">
    <source>
        <dbReference type="SAM" id="Phobius"/>
    </source>
</evidence>
<keyword evidence="7" id="KW-0807">Transducer</keyword>
<feature type="domain" description="G-protein coupled receptors family 1 profile" evidence="9">
    <location>
        <begin position="37"/>
        <end position="301"/>
    </location>
</feature>
<protein>
    <recommendedName>
        <fullName evidence="9">G-protein coupled receptors family 1 profile domain-containing protein</fullName>
    </recommendedName>
</protein>
<proteinExistence type="predicted"/>
<dbReference type="Pfam" id="PF00001">
    <property type="entry name" value="7tm_1"/>
    <property type="match status" value="1"/>
</dbReference>
<comment type="caution">
    <text evidence="10">The sequence shown here is derived from an EMBL/GenBank/DDBJ whole genome shotgun (WGS) entry which is preliminary data.</text>
</comment>
<gene>
    <name evidence="10" type="ORF">PLOB_00021293</name>
</gene>
<dbReference type="PROSITE" id="PS50262">
    <property type="entry name" value="G_PROTEIN_RECEP_F1_2"/>
    <property type="match status" value="1"/>
</dbReference>
<evidence type="ECO:0000256" key="6">
    <source>
        <dbReference type="ARBA" id="ARBA00023170"/>
    </source>
</evidence>